<evidence type="ECO:0000313" key="2">
    <source>
        <dbReference type="Proteomes" id="UP001320702"/>
    </source>
</evidence>
<dbReference type="Gene3D" id="2.60.120.620">
    <property type="entry name" value="q2cbj1_9rhob like domain"/>
    <property type="match status" value="1"/>
</dbReference>
<organism evidence="1 2">
    <name type="scientific">Paracoccus maritimus</name>
    <dbReference type="NCBI Taxonomy" id="2933292"/>
    <lineage>
        <taxon>Bacteria</taxon>
        <taxon>Pseudomonadati</taxon>
        <taxon>Pseudomonadota</taxon>
        <taxon>Alphaproteobacteria</taxon>
        <taxon>Rhodobacterales</taxon>
        <taxon>Paracoccaceae</taxon>
        <taxon>Paracoccus</taxon>
    </lineage>
</organism>
<reference evidence="1 2" key="1">
    <citation type="submission" date="2022-04" db="EMBL/GenBank/DDBJ databases">
        <title>Paracoccus sp. YLB-12 draft genome sequence.</title>
        <authorList>
            <person name="Yu L."/>
        </authorList>
    </citation>
    <scope>NUCLEOTIDE SEQUENCE [LARGE SCALE GENOMIC DNA]</scope>
    <source>
        <strain evidence="1 2">YLB-12</strain>
    </source>
</reference>
<gene>
    <name evidence="1" type="ORF">MU516_16175</name>
</gene>
<evidence type="ECO:0000313" key="1">
    <source>
        <dbReference type="EMBL" id="MCT4334400.1"/>
    </source>
</evidence>
<evidence type="ECO:0008006" key="3">
    <source>
        <dbReference type="Google" id="ProtNLM"/>
    </source>
</evidence>
<keyword evidence="2" id="KW-1185">Reference proteome</keyword>
<name>A0ABT2KEX0_9RHOB</name>
<proteinExistence type="predicted"/>
<comment type="caution">
    <text evidence="1">The sequence shown here is derived from an EMBL/GenBank/DDBJ whole genome shotgun (WGS) entry which is preliminary data.</text>
</comment>
<sequence length="203" mass="21589">MSEAVLAPVDHEAVALSIAHYGFAALPGAVAAPALSAMRAEARAQLVDAMLAENTAGTLRYRAHLTSLGPHALSFLRSPTLIDLLARHFGSRYSLSEEISCLTRYDAGSHLGAHLDTPRDRCAATVLVYLEAEGPDPKGRETGLVLHVYGEEPDSVASPRLTIPTVAGSIVLGRGSRIWHERPALAPEESVVAITGCYGFQRP</sequence>
<dbReference type="Proteomes" id="UP001320702">
    <property type="component" value="Unassembled WGS sequence"/>
</dbReference>
<protein>
    <recommendedName>
        <fullName evidence="3">Fe2OG dioxygenase domain-containing protein</fullName>
    </recommendedName>
</protein>
<dbReference type="RefSeq" id="WP_260278315.1">
    <property type="nucleotide sequence ID" value="NZ_JANAVZ010000011.1"/>
</dbReference>
<dbReference type="EMBL" id="JANAVZ010000011">
    <property type="protein sequence ID" value="MCT4334400.1"/>
    <property type="molecule type" value="Genomic_DNA"/>
</dbReference>
<accession>A0ABT2KEX0</accession>